<gene>
    <name evidence="1" type="ORF">SAMN05421784_12049</name>
</gene>
<proteinExistence type="predicted"/>
<keyword evidence="2" id="KW-1185">Reference proteome</keyword>
<accession>A0A1I7IFE1</accession>
<evidence type="ECO:0000313" key="1">
    <source>
        <dbReference type="EMBL" id="SFU71683.1"/>
    </source>
</evidence>
<dbReference type="OrthoDB" id="3233388at2"/>
<evidence type="ECO:0000313" key="2">
    <source>
        <dbReference type="Proteomes" id="UP000242496"/>
    </source>
</evidence>
<protein>
    <submittedName>
        <fullName evidence="1">Phage-related protein</fullName>
    </submittedName>
</protein>
<dbReference type="AlphaFoldDB" id="A0A1I7IFE1"/>
<dbReference type="RefSeq" id="WP_092551539.1">
    <property type="nucleotide sequence ID" value="NZ_CAWRBG010000057.1"/>
</dbReference>
<name>A0A1I7IFE1_9GAMM</name>
<dbReference type="Pfam" id="PF05973">
    <property type="entry name" value="Gp49"/>
    <property type="match status" value="1"/>
</dbReference>
<sequence length="106" mass="12091">MSWNIDFYHGVMDNILDMPPKIQARMLKLLELMEQHGANLGSPHTEPMGNGLFELRAKAKEGIGRGLFCYLDGSNIYILHAFVKKSQKTSKKDLDLAKNRMKEVKK</sequence>
<dbReference type="Proteomes" id="UP000242496">
    <property type="component" value="Unassembled WGS sequence"/>
</dbReference>
<dbReference type="InterPro" id="IPR009241">
    <property type="entry name" value="HigB-like"/>
</dbReference>
<dbReference type="EMBL" id="FPBJ01000020">
    <property type="protein sequence ID" value="SFU71683.1"/>
    <property type="molecule type" value="Genomic_DNA"/>
</dbReference>
<organism evidence="1 2">
    <name type="scientific">Xenorhabdus koppenhoeferi</name>
    <dbReference type="NCBI Taxonomy" id="351659"/>
    <lineage>
        <taxon>Bacteria</taxon>
        <taxon>Pseudomonadati</taxon>
        <taxon>Pseudomonadota</taxon>
        <taxon>Gammaproteobacteria</taxon>
        <taxon>Enterobacterales</taxon>
        <taxon>Morganellaceae</taxon>
        <taxon>Xenorhabdus</taxon>
    </lineage>
</organism>
<reference evidence="2" key="1">
    <citation type="submission" date="2016-10" db="EMBL/GenBank/DDBJ databases">
        <authorList>
            <person name="Varghese N."/>
            <person name="Submissions S."/>
        </authorList>
    </citation>
    <scope>NUCLEOTIDE SEQUENCE [LARGE SCALE GENOMIC DNA]</scope>
    <source>
        <strain evidence="2">DSM 18168</strain>
    </source>
</reference>